<accession>A0A2T1KBF9</accession>
<comment type="caution">
    <text evidence="4">The sequence shown here is derived from an EMBL/GenBank/DDBJ whole genome shotgun (WGS) entry which is preliminary data.</text>
</comment>
<dbReference type="EMBL" id="PXNN01000017">
    <property type="protein sequence ID" value="PSF06872.1"/>
    <property type="molecule type" value="Genomic_DNA"/>
</dbReference>
<dbReference type="InterPro" id="IPR003719">
    <property type="entry name" value="Phenazine_PhzF-like"/>
</dbReference>
<dbReference type="GO" id="GO:0005737">
    <property type="term" value="C:cytoplasm"/>
    <property type="evidence" value="ECO:0007669"/>
    <property type="project" value="TreeGrafter"/>
</dbReference>
<dbReference type="Pfam" id="PF02567">
    <property type="entry name" value="PhzC-PhzF"/>
    <property type="match status" value="1"/>
</dbReference>
<dbReference type="AlphaFoldDB" id="A0A2T1KBF9"/>
<dbReference type="Gene3D" id="3.10.310.10">
    <property type="entry name" value="Diaminopimelate Epimerase, Chain A, domain 1"/>
    <property type="match status" value="2"/>
</dbReference>
<organism evidence="4 5">
    <name type="scientific">Marinobacter halophilus</name>
    <dbReference type="NCBI Taxonomy" id="1323740"/>
    <lineage>
        <taxon>Bacteria</taxon>
        <taxon>Pseudomonadati</taxon>
        <taxon>Pseudomonadota</taxon>
        <taxon>Gammaproteobacteria</taxon>
        <taxon>Pseudomonadales</taxon>
        <taxon>Marinobacteraceae</taxon>
        <taxon>Marinobacter</taxon>
    </lineage>
</organism>
<protein>
    <submittedName>
        <fullName evidence="4">Isomerase</fullName>
    </submittedName>
</protein>
<evidence type="ECO:0000256" key="1">
    <source>
        <dbReference type="ARBA" id="ARBA00008270"/>
    </source>
</evidence>
<dbReference type="NCBIfam" id="TIGR00654">
    <property type="entry name" value="PhzF_family"/>
    <property type="match status" value="1"/>
</dbReference>
<dbReference type="GO" id="GO:0016853">
    <property type="term" value="F:isomerase activity"/>
    <property type="evidence" value="ECO:0007669"/>
    <property type="project" value="UniProtKB-KW"/>
</dbReference>
<reference evidence="4 5" key="1">
    <citation type="submission" date="2018-03" db="EMBL/GenBank/DDBJ databases">
        <title>Marinobacter brunus sp. nov., a marine bacterium of Gamma-proteobacteria isolated from the surface seawater of the South China Sea.</title>
        <authorList>
            <person name="Cheng H."/>
            <person name="Wu Y.-H."/>
            <person name="Xamxidin M."/>
            <person name="Xu X.-W."/>
        </authorList>
    </citation>
    <scope>NUCLEOTIDE SEQUENCE [LARGE SCALE GENOMIC DNA]</scope>
    <source>
        <strain evidence="4 5">JCM 30472</strain>
    </source>
</reference>
<dbReference type="PIRSF" id="PIRSF016184">
    <property type="entry name" value="PhzC_PhzF"/>
    <property type="match status" value="1"/>
</dbReference>
<dbReference type="RefSeq" id="WP_106673496.1">
    <property type="nucleotide sequence ID" value="NZ_BMFE01000002.1"/>
</dbReference>
<evidence type="ECO:0000313" key="5">
    <source>
        <dbReference type="Proteomes" id="UP000238385"/>
    </source>
</evidence>
<dbReference type="PANTHER" id="PTHR13774">
    <property type="entry name" value="PHENAZINE BIOSYNTHESIS PROTEIN"/>
    <property type="match status" value="1"/>
</dbReference>
<dbReference type="Proteomes" id="UP000238385">
    <property type="component" value="Unassembled WGS sequence"/>
</dbReference>
<proteinExistence type="inferred from homology"/>
<evidence type="ECO:0000313" key="4">
    <source>
        <dbReference type="EMBL" id="PSF06872.1"/>
    </source>
</evidence>
<keyword evidence="2 4" id="KW-0413">Isomerase</keyword>
<evidence type="ECO:0000256" key="3">
    <source>
        <dbReference type="PIRSR" id="PIRSR016184-1"/>
    </source>
</evidence>
<keyword evidence="5" id="KW-1185">Reference proteome</keyword>
<feature type="active site" evidence="3">
    <location>
        <position position="47"/>
    </location>
</feature>
<evidence type="ECO:0000256" key="2">
    <source>
        <dbReference type="ARBA" id="ARBA00023235"/>
    </source>
</evidence>
<dbReference type="PANTHER" id="PTHR13774:SF17">
    <property type="entry name" value="PHENAZINE BIOSYNTHESIS-LIKE DOMAIN-CONTAINING PROTEIN"/>
    <property type="match status" value="1"/>
</dbReference>
<sequence>MINTPIYQIDAFSNELFGGNPAAVMPLPGWLPDALLQSIAGENNLSETAFLVATPELDDADFRIRWFTPTAEVPLCGHATLASAWVVFNKLDWPHSIVRFQSESGPLAVAQKPDGWLELDFPNLAFERCPTPALITEALLGAPDDAFFVPNDTNYMVVLKSEAEVRSAAPDIRKLAQLGNQGLIVTAEGEHCDFVSRYFAPGVGIDEDPVTGSIHSVLTPYWAKRLGKTTLQARQLSARGGELRCELNGERVAIAGQAAFFMEGSVQLP</sequence>
<dbReference type="OrthoDB" id="9788221at2"/>
<dbReference type="SUPFAM" id="SSF54506">
    <property type="entry name" value="Diaminopimelate epimerase-like"/>
    <property type="match status" value="1"/>
</dbReference>
<comment type="similarity">
    <text evidence="1">Belongs to the PhzF family.</text>
</comment>
<name>A0A2T1KBF9_9GAMM</name>
<gene>
    <name evidence="4" type="ORF">C7H08_17520</name>
</gene>